<accession>A0A1Y5FH85</accession>
<evidence type="ECO:0000313" key="2">
    <source>
        <dbReference type="Proteomes" id="UP000196531"/>
    </source>
</evidence>
<evidence type="ECO:0000313" key="1">
    <source>
        <dbReference type="EMBL" id="OUR99544.1"/>
    </source>
</evidence>
<organism evidence="1 2">
    <name type="scientific">Halobacteriovorax marinus</name>
    <dbReference type="NCBI Taxonomy" id="97084"/>
    <lineage>
        <taxon>Bacteria</taxon>
        <taxon>Pseudomonadati</taxon>
        <taxon>Bdellovibrionota</taxon>
        <taxon>Bacteriovoracia</taxon>
        <taxon>Bacteriovoracales</taxon>
        <taxon>Halobacteriovoraceae</taxon>
        <taxon>Halobacteriovorax</taxon>
    </lineage>
</organism>
<name>A0A1Y5FH85_9BACT</name>
<dbReference type="Pfam" id="PF19669">
    <property type="entry name" value="DUF6172"/>
    <property type="match status" value="1"/>
</dbReference>
<reference evidence="2" key="1">
    <citation type="journal article" date="2017" name="Proc. Natl. Acad. Sci. U.S.A.">
        <title>Simulation of Deepwater Horizon oil plume reveals substrate specialization within a complex community of hydrocarbon-degraders.</title>
        <authorList>
            <person name="Hu P."/>
            <person name="Dubinsky E.A."/>
            <person name="Probst A.J."/>
            <person name="Wang J."/>
            <person name="Sieber C.M.K."/>
            <person name="Tom L.M."/>
            <person name="Gardinali P."/>
            <person name="Banfield J.F."/>
            <person name="Atlas R.M."/>
            <person name="Andersen G.L."/>
        </authorList>
    </citation>
    <scope>NUCLEOTIDE SEQUENCE [LARGE SCALE GENOMIC DNA]</scope>
</reference>
<proteinExistence type="predicted"/>
<dbReference type="AlphaFoldDB" id="A0A1Y5FH85"/>
<dbReference type="InterPro" id="IPR046170">
    <property type="entry name" value="DUF6172"/>
</dbReference>
<protein>
    <submittedName>
        <fullName evidence="1">Uncharacterized protein</fullName>
    </submittedName>
</protein>
<dbReference type="EMBL" id="MAAO01000002">
    <property type="protein sequence ID" value="OUR99544.1"/>
    <property type="molecule type" value="Genomic_DNA"/>
</dbReference>
<comment type="caution">
    <text evidence="1">The sequence shown here is derived from an EMBL/GenBank/DDBJ whole genome shotgun (WGS) entry which is preliminary data.</text>
</comment>
<sequence length="99" mass="11654">MKKIFNIKVSNKNPERQADSIKHEVKKYISRERRKKTSENVDFWDFDCRIGLNAEEASTVEISDINSNITKFVEENIESFYLEILAKPGYKPAKQKEKK</sequence>
<gene>
    <name evidence="1" type="ORF">A9Q84_00560</name>
</gene>
<dbReference type="Proteomes" id="UP000196531">
    <property type="component" value="Unassembled WGS sequence"/>
</dbReference>